<reference evidence="3" key="1">
    <citation type="submission" date="2021-02" db="EMBL/GenBank/DDBJ databases">
        <authorList>
            <person name="Nowell W R."/>
        </authorList>
    </citation>
    <scope>NUCLEOTIDE SEQUENCE</scope>
</reference>
<dbReference type="AlphaFoldDB" id="A0A8S3IHA9"/>
<feature type="domain" description="Fibronectin type-III" evidence="1">
    <location>
        <begin position="89"/>
        <end position="144"/>
    </location>
</feature>
<dbReference type="Proteomes" id="UP000681720">
    <property type="component" value="Unassembled WGS sequence"/>
</dbReference>
<sequence>MRCQFESYPPPQIRWIKMSRTVQDPEGRLLDVDVDNGVNDITTKQLGSTLFESILSYTPSERDFGLSFECRAVNPRVGRHSFTLQRAEPPQKIRIVEIKPLTNGVDIIIQPPESGGLPLIEYTVKYSAADKADDQQETLTIPGI</sequence>
<dbReference type="Gene3D" id="2.60.40.10">
    <property type="entry name" value="Immunoglobulins"/>
    <property type="match status" value="1"/>
</dbReference>
<gene>
    <name evidence="2" type="ORF">BYL167_LOCUS66704</name>
    <name evidence="3" type="ORF">GIL414_LOCUS76083</name>
</gene>
<dbReference type="EMBL" id="CAJOBJ010344541">
    <property type="protein sequence ID" value="CAF5199547.1"/>
    <property type="molecule type" value="Genomic_DNA"/>
</dbReference>
<dbReference type="EMBL" id="CAJOBH010243865">
    <property type="protein sequence ID" value="CAF5118438.1"/>
    <property type="molecule type" value="Genomic_DNA"/>
</dbReference>
<organism evidence="3 4">
    <name type="scientific">Rotaria magnacalcarata</name>
    <dbReference type="NCBI Taxonomy" id="392030"/>
    <lineage>
        <taxon>Eukaryota</taxon>
        <taxon>Metazoa</taxon>
        <taxon>Spiralia</taxon>
        <taxon>Gnathifera</taxon>
        <taxon>Rotifera</taxon>
        <taxon>Eurotatoria</taxon>
        <taxon>Bdelloidea</taxon>
        <taxon>Philodinida</taxon>
        <taxon>Philodinidae</taxon>
        <taxon>Rotaria</taxon>
    </lineage>
</organism>
<comment type="caution">
    <text evidence="3">The sequence shown here is derived from an EMBL/GenBank/DDBJ whole genome shotgun (WGS) entry which is preliminary data.</text>
</comment>
<dbReference type="PROSITE" id="PS50853">
    <property type="entry name" value="FN3"/>
    <property type="match status" value="1"/>
</dbReference>
<accession>A0A8S3IHA9</accession>
<dbReference type="InterPro" id="IPR036179">
    <property type="entry name" value="Ig-like_dom_sf"/>
</dbReference>
<evidence type="ECO:0000313" key="4">
    <source>
        <dbReference type="Proteomes" id="UP000681720"/>
    </source>
</evidence>
<proteinExistence type="predicted"/>
<evidence type="ECO:0000313" key="3">
    <source>
        <dbReference type="EMBL" id="CAF5199547.1"/>
    </source>
</evidence>
<dbReference type="CDD" id="cd00096">
    <property type="entry name" value="Ig"/>
    <property type="match status" value="1"/>
</dbReference>
<dbReference type="Proteomes" id="UP000681967">
    <property type="component" value="Unassembled WGS sequence"/>
</dbReference>
<evidence type="ECO:0000259" key="1">
    <source>
        <dbReference type="PROSITE" id="PS50853"/>
    </source>
</evidence>
<evidence type="ECO:0000313" key="2">
    <source>
        <dbReference type="EMBL" id="CAF5118438.1"/>
    </source>
</evidence>
<dbReference type="InterPro" id="IPR013783">
    <property type="entry name" value="Ig-like_fold"/>
</dbReference>
<dbReference type="SUPFAM" id="SSF48726">
    <property type="entry name" value="Immunoglobulin"/>
    <property type="match status" value="1"/>
</dbReference>
<name>A0A8S3IHA9_9BILA</name>
<dbReference type="InterPro" id="IPR003961">
    <property type="entry name" value="FN3_dom"/>
</dbReference>
<protein>
    <recommendedName>
        <fullName evidence="1">Fibronectin type-III domain-containing protein</fullName>
    </recommendedName>
</protein>